<keyword evidence="3" id="KW-0732">Signal</keyword>
<evidence type="ECO:0000256" key="2">
    <source>
        <dbReference type="SAM" id="MobiDB-lite"/>
    </source>
</evidence>
<evidence type="ECO:0000313" key="4">
    <source>
        <dbReference type="EMBL" id="KAK5971174.1"/>
    </source>
</evidence>
<dbReference type="GO" id="GO:0034976">
    <property type="term" value="P:response to endoplasmic reticulum stress"/>
    <property type="evidence" value="ECO:0007669"/>
    <property type="project" value="TreeGrafter"/>
</dbReference>
<dbReference type="GO" id="GO:0006457">
    <property type="term" value="P:protein folding"/>
    <property type="evidence" value="ECO:0007669"/>
    <property type="project" value="TreeGrafter"/>
</dbReference>
<reference evidence="4 5" key="1">
    <citation type="submission" date="2019-10" db="EMBL/GenBank/DDBJ databases">
        <title>Assembly and Annotation for the nematode Trichostrongylus colubriformis.</title>
        <authorList>
            <person name="Martin J."/>
        </authorList>
    </citation>
    <scope>NUCLEOTIDE SEQUENCE [LARGE SCALE GENOMIC DNA]</scope>
    <source>
        <strain evidence="4">G859</strain>
        <tissue evidence="4">Whole worm</tissue>
    </source>
</reference>
<dbReference type="PANTHER" id="PTHR18929">
    <property type="entry name" value="PROTEIN DISULFIDE ISOMERASE"/>
    <property type="match status" value="1"/>
</dbReference>
<dbReference type="EMBL" id="WIXE01018145">
    <property type="protein sequence ID" value="KAK5971174.1"/>
    <property type="molecule type" value="Genomic_DNA"/>
</dbReference>
<dbReference type="Proteomes" id="UP001331761">
    <property type="component" value="Unassembled WGS sequence"/>
</dbReference>
<gene>
    <name evidence="4" type="ORF">GCK32_001388</name>
</gene>
<feature type="signal peptide" evidence="3">
    <location>
        <begin position="1"/>
        <end position="18"/>
    </location>
</feature>
<proteinExistence type="inferred from homology"/>
<keyword evidence="5" id="KW-1185">Reference proteome</keyword>
<accession>A0AAN8IE27</accession>
<dbReference type="Gene3D" id="3.40.30.10">
    <property type="entry name" value="Glutaredoxin"/>
    <property type="match status" value="2"/>
</dbReference>
<dbReference type="InterPro" id="IPR036249">
    <property type="entry name" value="Thioredoxin-like_sf"/>
</dbReference>
<dbReference type="SUPFAM" id="SSF52833">
    <property type="entry name" value="Thioredoxin-like"/>
    <property type="match status" value="2"/>
</dbReference>
<evidence type="ECO:0000313" key="5">
    <source>
        <dbReference type="Proteomes" id="UP001331761"/>
    </source>
</evidence>
<protein>
    <submittedName>
        <fullName evidence="4">Thioredoxin</fullName>
    </submittedName>
</protein>
<name>A0AAN8IE27_TRICO</name>
<comment type="caution">
    <text evidence="4">The sequence shown here is derived from an EMBL/GenBank/DDBJ whole genome shotgun (WGS) entry which is preliminary data.</text>
</comment>
<organism evidence="4 5">
    <name type="scientific">Trichostrongylus colubriformis</name>
    <name type="common">Black scour worm</name>
    <dbReference type="NCBI Taxonomy" id="6319"/>
    <lineage>
        <taxon>Eukaryota</taxon>
        <taxon>Metazoa</taxon>
        <taxon>Ecdysozoa</taxon>
        <taxon>Nematoda</taxon>
        <taxon>Chromadorea</taxon>
        <taxon>Rhabditida</taxon>
        <taxon>Rhabditina</taxon>
        <taxon>Rhabditomorpha</taxon>
        <taxon>Strongyloidea</taxon>
        <taxon>Trichostrongylidae</taxon>
        <taxon>Trichostrongylus</taxon>
    </lineage>
</organism>
<evidence type="ECO:0000256" key="1">
    <source>
        <dbReference type="ARBA" id="ARBA00006347"/>
    </source>
</evidence>
<sequence>MWLPGVVLILAIHRVVVADDGQTAAGHTSEEQLPPVDDEPATQQPLQDEESKTTSESTATFQEFKKDFITYADAEKLAETGHHFLLAVVAEYGNFSLEYLKSLPNINKELARLNETLKIYPIDVRDGNNSKLSEQRIKLVPTVILFLGDMNGIIYNDDRIEPPRILEFYQSSLAIRIHKIETSQDLSAFDLSAYATVLFVINDENEETRDILVMARRFSDVKFGYVIKGSDIAKDFPSYLYVYRKGEERIPMDKKKSWNEIEGFVGTQTHQPIFYFPLDAYLISSFVEYTYVFYAHNVEGLSQNSGWLQNIGNKQRGKFLVLLCNVDDPQMNIAMDFLALKPDGIPYVRLFVKPTQKLYRMEDGYQGEINEESVTAFLSAFEKAKLEPYVKTQDQPEDWNASPLKSLVGSNYDKVVRDDAINVLVVLYNAEKSDIVPLFERLAELYKDFDNILIAKMDLEHNALPAHFQPVMNVPSIRLYEEHTNVERVYESEDVTEDGIIAFIKQTTGIDLQREGTSTDAAVETDPLITEIEPEKHEEL</sequence>
<comment type="similarity">
    <text evidence="1">Belongs to the protein disulfide isomerase family.</text>
</comment>
<dbReference type="GO" id="GO:0005783">
    <property type="term" value="C:endoplasmic reticulum"/>
    <property type="evidence" value="ECO:0007669"/>
    <property type="project" value="TreeGrafter"/>
</dbReference>
<evidence type="ECO:0000256" key="3">
    <source>
        <dbReference type="SAM" id="SignalP"/>
    </source>
</evidence>
<dbReference type="GO" id="GO:0003756">
    <property type="term" value="F:protein disulfide isomerase activity"/>
    <property type="evidence" value="ECO:0007669"/>
    <property type="project" value="TreeGrafter"/>
</dbReference>
<dbReference type="AlphaFoldDB" id="A0AAN8IE27"/>
<feature type="chain" id="PRO_5042992406" evidence="3">
    <location>
        <begin position="19"/>
        <end position="540"/>
    </location>
</feature>
<feature type="region of interest" description="Disordered" evidence="2">
    <location>
        <begin position="24"/>
        <end position="58"/>
    </location>
</feature>